<evidence type="ECO:0000256" key="11">
    <source>
        <dbReference type="SAM" id="Phobius"/>
    </source>
</evidence>
<dbReference type="Pfam" id="PF00001">
    <property type="entry name" value="7tm_1"/>
    <property type="match status" value="1"/>
</dbReference>
<keyword evidence="5 9" id="KW-0297">G-protein coupled receptor</keyword>
<dbReference type="PROSITE" id="PS00237">
    <property type="entry name" value="G_PROTEIN_RECEP_F1_1"/>
    <property type="match status" value="1"/>
</dbReference>
<dbReference type="PROSITE" id="PS50262">
    <property type="entry name" value="G_PROTEIN_RECEP_F1_2"/>
    <property type="match status" value="1"/>
</dbReference>
<dbReference type="AlphaFoldDB" id="A0A0L8I1Y4"/>
<evidence type="ECO:0000256" key="10">
    <source>
        <dbReference type="SAM" id="MobiDB-lite"/>
    </source>
</evidence>
<sequence length="426" mass="48896">MNDETDCVENFDPETNFQDYINCIYEDGPNMTHTYDIPVDVYPVGTVYLFTLLLGMVGNSLVIFCIVKHKGMRSITNIFLLSLACADLLLVLICVPVKGIAFFSFTWTMGFVLCKMVHYVQNVSMICSVMTLTMMSVERYIAIRYPLKAKYLCTLVHAKIVIFCTWFLSLFVAIPILFGQQLVEVGYFMKGYLCIKEWSTPEMSKLYELYMFFIMLVIPTCVMIVAYSGIYCEMVSVTARRADMRTGSLSESSSNHNNYKMTKSNKKTAKKISVEDDKTKMQVLKMLAVVVLLFVLCWAPILINNVLVGFEILPVLHYGHMKPVRMAFHLMSYFNSCINPVVYSFLSRNFRESFKHIFRNLCNRSLRPTNGRERSTRRSTVSFTTRSTSFNQNRRHHNKSSEEKLDHSNSSSDNVKITIVSCSEDA</sequence>
<gene>
    <name evidence="13" type="ORF">OCBIM_22038378mg</name>
</gene>
<keyword evidence="4 11" id="KW-1133">Transmembrane helix</keyword>
<feature type="transmembrane region" description="Helical" evidence="11">
    <location>
        <begin position="286"/>
        <end position="307"/>
    </location>
</feature>
<evidence type="ECO:0000256" key="8">
    <source>
        <dbReference type="ARBA" id="ARBA00023224"/>
    </source>
</evidence>
<dbReference type="InterPro" id="IPR000611">
    <property type="entry name" value="NPY_rcpt"/>
</dbReference>
<dbReference type="SMART" id="SM01381">
    <property type="entry name" value="7TM_GPCR_Srsx"/>
    <property type="match status" value="1"/>
</dbReference>
<dbReference type="PRINTS" id="PR01012">
    <property type="entry name" value="NRPEPTIDEYR"/>
</dbReference>
<feature type="transmembrane region" description="Helical" evidence="11">
    <location>
        <begin position="79"/>
        <end position="107"/>
    </location>
</feature>
<feature type="transmembrane region" description="Helical" evidence="11">
    <location>
        <begin position="327"/>
        <end position="346"/>
    </location>
</feature>
<name>A0A0L8I1Y4_OCTBM</name>
<evidence type="ECO:0000256" key="7">
    <source>
        <dbReference type="ARBA" id="ARBA00023170"/>
    </source>
</evidence>
<proteinExistence type="inferred from homology"/>
<dbReference type="CDD" id="cd15001">
    <property type="entry name" value="7tmA_GPRnna14-like"/>
    <property type="match status" value="1"/>
</dbReference>
<dbReference type="STRING" id="37653.A0A0L8I1Y4"/>
<dbReference type="SUPFAM" id="SSF81321">
    <property type="entry name" value="Family A G protein-coupled receptor-like"/>
    <property type="match status" value="1"/>
</dbReference>
<evidence type="ECO:0000256" key="5">
    <source>
        <dbReference type="ARBA" id="ARBA00023040"/>
    </source>
</evidence>
<dbReference type="EMBL" id="KQ416738">
    <property type="protein sequence ID" value="KOF95441.1"/>
    <property type="molecule type" value="Genomic_DNA"/>
</dbReference>
<accession>A0A0L8I1Y4</accession>
<evidence type="ECO:0000256" key="2">
    <source>
        <dbReference type="ARBA" id="ARBA00010663"/>
    </source>
</evidence>
<dbReference type="InterPro" id="IPR017452">
    <property type="entry name" value="GPCR_Rhodpsn_7TM"/>
</dbReference>
<dbReference type="GO" id="GO:0005886">
    <property type="term" value="C:plasma membrane"/>
    <property type="evidence" value="ECO:0007669"/>
    <property type="project" value="TreeGrafter"/>
</dbReference>
<evidence type="ECO:0000313" key="13">
    <source>
        <dbReference type="EMBL" id="KOF95441.1"/>
    </source>
</evidence>
<feature type="compositionally biased region" description="Low complexity" evidence="10">
    <location>
        <begin position="378"/>
        <end position="389"/>
    </location>
</feature>
<dbReference type="GO" id="GO:0004983">
    <property type="term" value="F:neuropeptide Y receptor activity"/>
    <property type="evidence" value="ECO:0007669"/>
    <property type="project" value="InterPro"/>
</dbReference>
<evidence type="ECO:0000256" key="9">
    <source>
        <dbReference type="RuleBase" id="RU000688"/>
    </source>
</evidence>
<evidence type="ECO:0000256" key="4">
    <source>
        <dbReference type="ARBA" id="ARBA00022989"/>
    </source>
</evidence>
<comment type="similarity">
    <text evidence="2 9">Belongs to the G-protein coupled receptor 1 family.</text>
</comment>
<feature type="transmembrane region" description="Helical" evidence="11">
    <location>
        <begin position="158"/>
        <end position="178"/>
    </location>
</feature>
<evidence type="ECO:0000259" key="12">
    <source>
        <dbReference type="PROSITE" id="PS50262"/>
    </source>
</evidence>
<evidence type="ECO:0000256" key="1">
    <source>
        <dbReference type="ARBA" id="ARBA00004141"/>
    </source>
</evidence>
<feature type="transmembrane region" description="Helical" evidence="11">
    <location>
        <begin position="47"/>
        <end position="67"/>
    </location>
</feature>
<organism evidence="13">
    <name type="scientific">Octopus bimaculoides</name>
    <name type="common">California two-spotted octopus</name>
    <dbReference type="NCBI Taxonomy" id="37653"/>
    <lineage>
        <taxon>Eukaryota</taxon>
        <taxon>Metazoa</taxon>
        <taxon>Spiralia</taxon>
        <taxon>Lophotrochozoa</taxon>
        <taxon>Mollusca</taxon>
        <taxon>Cephalopoda</taxon>
        <taxon>Coleoidea</taxon>
        <taxon>Octopodiformes</taxon>
        <taxon>Octopoda</taxon>
        <taxon>Incirrata</taxon>
        <taxon>Octopodidae</taxon>
        <taxon>Octopus</taxon>
    </lineage>
</organism>
<feature type="transmembrane region" description="Helical" evidence="11">
    <location>
        <begin position="119"/>
        <end position="137"/>
    </location>
</feature>
<dbReference type="PANTHER" id="PTHR45695">
    <property type="entry name" value="LEUCOKININ RECEPTOR-RELATED"/>
    <property type="match status" value="1"/>
</dbReference>
<comment type="subcellular location">
    <subcellularLocation>
        <location evidence="1">Membrane</location>
        <topology evidence="1">Multi-pass membrane protein</topology>
    </subcellularLocation>
</comment>
<dbReference type="PANTHER" id="PTHR45695:SF15">
    <property type="entry name" value="OPSIN RH2"/>
    <property type="match status" value="1"/>
</dbReference>
<reference evidence="13" key="1">
    <citation type="submission" date="2015-07" db="EMBL/GenBank/DDBJ databases">
        <title>MeaNS - Measles Nucleotide Surveillance Program.</title>
        <authorList>
            <person name="Tran T."/>
            <person name="Druce J."/>
        </authorList>
    </citation>
    <scope>NUCLEOTIDE SEQUENCE</scope>
    <source>
        <strain evidence="13">UCB-OBI-ISO-001</strain>
        <tissue evidence="13">Gonad</tissue>
    </source>
</reference>
<keyword evidence="7 9" id="KW-0675">Receptor</keyword>
<dbReference type="InterPro" id="IPR000276">
    <property type="entry name" value="GPCR_Rhodpsn"/>
</dbReference>
<protein>
    <recommendedName>
        <fullName evidence="12">G-protein coupled receptors family 1 profile domain-containing protein</fullName>
    </recommendedName>
</protein>
<dbReference type="PRINTS" id="PR00237">
    <property type="entry name" value="GPCRRHODOPSN"/>
</dbReference>
<keyword evidence="6 11" id="KW-0472">Membrane</keyword>
<feature type="domain" description="G-protein coupled receptors family 1 profile" evidence="12">
    <location>
        <begin position="58"/>
        <end position="343"/>
    </location>
</feature>
<feature type="transmembrane region" description="Helical" evidence="11">
    <location>
        <begin position="209"/>
        <end position="232"/>
    </location>
</feature>
<dbReference type="KEGG" id="obi:106867240"/>
<dbReference type="Gene3D" id="1.20.1070.10">
    <property type="entry name" value="Rhodopsin 7-helix transmembrane proteins"/>
    <property type="match status" value="1"/>
</dbReference>
<dbReference type="OrthoDB" id="2132067at2759"/>
<feature type="region of interest" description="Disordered" evidence="10">
    <location>
        <begin position="368"/>
        <end position="413"/>
    </location>
</feature>
<keyword evidence="8 9" id="KW-0807">Transducer</keyword>
<evidence type="ECO:0000256" key="6">
    <source>
        <dbReference type="ARBA" id="ARBA00023136"/>
    </source>
</evidence>
<evidence type="ECO:0000256" key="3">
    <source>
        <dbReference type="ARBA" id="ARBA00022692"/>
    </source>
</evidence>
<dbReference type="OMA" id="MIMAYTA"/>
<keyword evidence="3 9" id="KW-0812">Transmembrane</keyword>